<accession>A0A4V6CRS6</accession>
<proteinExistence type="predicted"/>
<evidence type="ECO:0000313" key="2">
    <source>
        <dbReference type="EMBL" id="TKV58695.1"/>
    </source>
</evidence>
<dbReference type="OrthoDB" id="4339143at2"/>
<dbReference type="Proteomes" id="UP000306985">
    <property type="component" value="Unassembled WGS sequence"/>
</dbReference>
<organism evidence="2 3">
    <name type="scientific">Nakamurella flava</name>
    <dbReference type="NCBI Taxonomy" id="2576308"/>
    <lineage>
        <taxon>Bacteria</taxon>
        <taxon>Bacillati</taxon>
        <taxon>Actinomycetota</taxon>
        <taxon>Actinomycetes</taxon>
        <taxon>Nakamurellales</taxon>
        <taxon>Nakamurellaceae</taxon>
        <taxon>Nakamurella</taxon>
    </lineage>
</organism>
<gene>
    <name evidence="2" type="ORF">FDO65_14335</name>
</gene>
<sequence>MSRLSTIALSSGQMQLLRTIFWFATHESFRGPVTSWPSWDAVVGQTDLDESIDLDAEVQSLPSISLPSSTYTLLWRSAPRAGLSIQESETVGLTLAGLCRINEQAATLVSRFLGSCAEEERALPIDPNGVRRGFIELEPRLMSQIRDLDGLVGHVSMTERAVGEMLIHEFMPLAEEHSSFKYRVPLGGRRLRPLRGVDSVSEYLGRIEGLQSNGQEEPRVAGVEVISRRVERSEKLTNRGGGTMSKRHSKVFIASSTEGLRVANAIKNGLEYGFESTIWTQGVFDPGSYVLEQLIAQTKQKDFAIFVVDADDVTRSRDQDKRTTRDNVILELGLFIGALGLSRCFMVFDRERRPDLPTDLLGVTPVDYRVYSDENYDASVGSAVSRLSEAMSKLGPLSKDSAATDFVGRDSRVSISVRDPNSLHSPGPILSNTQSGALYRNLAKSWSFMVEFSYIKRVPDPGSGNVIGSVKAEIPTTWTELLVEAGRFLYQGVSAPGLVVPMARLANRVIVEDGSYFPPDFERSNGVSVGLEPITDVLAMFEGLGLVRRQELGTSFSERQWEFTDLGIRTYSELIGSEGAKR</sequence>
<evidence type="ECO:0000313" key="3">
    <source>
        <dbReference type="Proteomes" id="UP000306985"/>
    </source>
</evidence>
<evidence type="ECO:0000259" key="1">
    <source>
        <dbReference type="Pfam" id="PF10137"/>
    </source>
</evidence>
<dbReference type="Pfam" id="PF10137">
    <property type="entry name" value="CAP12-PCTIR_TIR"/>
    <property type="match status" value="1"/>
</dbReference>
<name>A0A4V6CRS6_9ACTN</name>
<comment type="caution">
    <text evidence="2">The sequence shown here is derived from an EMBL/GenBank/DDBJ whole genome shotgun (WGS) entry which is preliminary data.</text>
</comment>
<dbReference type="InterPro" id="IPR019302">
    <property type="entry name" value="CAP12/PCTIR_TIR_dom"/>
</dbReference>
<dbReference type="AlphaFoldDB" id="A0A4V6CRS6"/>
<protein>
    <recommendedName>
        <fullName evidence="1">CD-NTase-associated protein 12/Pycsar effector protein TIR domain-containing protein</fullName>
    </recommendedName>
</protein>
<keyword evidence="3" id="KW-1185">Reference proteome</keyword>
<dbReference type="GO" id="GO:0050135">
    <property type="term" value="F:NADP+ nucleosidase activity"/>
    <property type="evidence" value="ECO:0007669"/>
    <property type="project" value="InterPro"/>
</dbReference>
<reference evidence="2 3" key="1">
    <citation type="submission" date="2019-05" db="EMBL/GenBank/DDBJ databases">
        <title>Nakamurella sp. N5BH11, whole genome shotgun sequence.</title>
        <authorList>
            <person name="Tuo L."/>
        </authorList>
    </citation>
    <scope>NUCLEOTIDE SEQUENCE [LARGE SCALE GENOMIC DNA]</scope>
    <source>
        <strain evidence="2 3">N5BH11</strain>
    </source>
</reference>
<feature type="domain" description="CD-NTase-associated protein 12/Pycsar effector protein TIR" evidence="1">
    <location>
        <begin position="250"/>
        <end position="368"/>
    </location>
</feature>
<dbReference type="EMBL" id="SZZH01000003">
    <property type="protein sequence ID" value="TKV58695.1"/>
    <property type="molecule type" value="Genomic_DNA"/>
</dbReference>